<evidence type="ECO:0000256" key="3">
    <source>
        <dbReference type="ARBA" id="ARBA00023170"/>
    </source>
</evidence>
<name>A0ABR3LLV6_9TELE</name>
<evidence type="ECO:0000256" key="2">
    <source>
        <dbReference type="ARBA" id="ARBA00023157"/>
    </source>
</evidence>
<gene>
    <name evidence="12" type="ORF">QQF64_017146</name>
</gene>
<dbReference type="InterPro" id="IPR036719">
    <property type="entry name" value="Neuro-gated_channel_TM_sf"/>
</dbReference>
<dbReference type="InterPro" id="IPR006029">
    <property type="entry name" value="Neurotrans-gated_channel_TM"/>
</dbReference>
<keyword evidence="1" id="KW-0770">Synapse</keyword>
<evidence type="ECO:0000256" key="1">
    <source>
        <dbReference type="ARBA" id="ARBA00023018"/>
    </source>
</evidence>
<keyword evidence="13" id="KW-1185">Reference proteome</keyword>
<feature type="domain" description="Neurotransmitter-gated ion-channel transmembrane" evidence="11">
    <location>
        <begin position="1"/>
        <end position="157"/>
    </location>
</feature>
<keyword evidence="8" id="KW-0407">Ion channel</keyword>
<keyword evidence="10" id="KW-0472">Membrane</keyword>
<keyword evidence="2" id="KW-1015">Disulfide bond</keyword>
<evidence type="ECO:0000256" key="4">
    <source>
        <dbReference type="ARBA" id="ARBA00023173"/>
    </source>
</evidence>
<dbReference type="PRINTS" id="PR01079">
    <property type="entry name" value="GABAARALPHA"/>
</dbReference>
<feature type="transmembrane region" description="Helical" evidence="10">
    <location>
        <begin position="143"/>
        <end position="161"/>
    </location>
</feature>
<keyword evidence="3" id="KW-0675">Receptor</keyword>
<dbReference type="PRINTS" id="PR00253">
    <property type="entry name" value="GABAARECEPTR"/>
</dbReference>
<accession>A0ABR3LLV6</accession>
<evidence type="ECO:0000256" key="8">
    <source>
        <dbReference type="ARBA" id="ARBA00023286"/>
    </source>
</evidence>
<proteinExistence type="predicted"/>
<keyword evidence="5" id="KW-0325">Glycoprotein</keyword>
<evidence type="ECO:0000259" key="11">
    <source>
        <dbReference type="Pfam" id="PF02932"/>
    </source>
</evidence>
<dbReference type="Gene3D" id="1.20.58.390">
    <property type="entry name" value="Neurotransmitter-gated ion-channel transmembrane domain"/>
    <property type="match status" value="1"/>
</dbReference>
<keyword evidence="7" id="KW-0628">Postsynaptic cell membrane</keyword>
<sequence>MTTLSISARNSLPKVAYATAMDWFMAVCYAFVFSALIEFATVNYFTKRSWAWDGQKEAQEMRRRESASFSKKTNNTFNIVGTTYSMSAAKDPGLTTISKSATSTSTPSQPVREIRLPKMDGEYVPEGRKSYNRVSKVDKISRIIFPVLFFVFNLAYWATYVNRKPTINRSSPQK</sequence>
<dbReference type="InterPro" id="IPR038050">
    <property type="entry name" value="Neuro_actylchol_rec"/>
</dbReference>
<keyword evidence="8" id="KW-1071">Ligand-gated ion channel</keyword>
<evidence type="ECO:0000256" key="7">
    <source>
        <dbReference type="ARBA" id="ARBA00023257"/>
    </source>
</evidence>
<keyword evidence="10" id="KW-1133">Transmembrane helix</keyword>
<keyword evidence="6" id="KW-0868">Chloride</keyword>
<protein>
    <recommendedName>
        <fullName evidence="11">Neurotransmitter-gated ion-channel transmembrane domain-containing protein</fullName>
    </recommendedName>
</protein>
<organism evidence="12 13">
    <name type="scientific">Cirrhinus molitorella</name>
    <name type="common">mud carp</name>
    <dbReference type="NCBI Taxonomy" id="172907"/>
    <lineage>
        <taxon>Eukaryota</taxon>
        <taxon>Metazoa</taxon>
        <taxon>Chordata</taxon>
        <taxon>Craniata</taxon>
        <taxon>Vertebrata</taxon>
        <taxon>Euteleostomi</taxon>
        <taxon>Actinopterygii</taxon>
        <taxon>Neopterygii</taxon>
        <taxon>Teleostei</taxon>
        <taxon>Ostariophysi</taxon>
        <taxon>Cypriniformes</taxon>
        <taxon>Cyprinidae</taxon>
        <taxon>Labeoninae</taxon>
        <taxon>Labeonini</taxon>
        <taxon>Cirrhinus</taxon>
    </lineage>
</organism>
<evidence type="ECO:0000256" key="9">
    <source>
        <dbReference type="ARBA" id="ARBA00034104"/>
    </source>
</evidence>
<dbReference type="Proteomes" id="UP001558613">
    <property type="component" value="Unassembled WGS sequence"/>
</dbReference>
<keyword evidence="10" id="KW-0812">Transmembrane</keyword>
<keyword evidence="8" id="KW-0813">Transport</keyword>
<dbReference type="EMBL" id="JAYMGO010000021">
    <property type="protein sequence ID" value="KAL1252453.1"/>
    <property type="molecule type" value="Genomic_DNA"/>
</dbReference>
<evidence type="ECO:0000256" key="6">
    <source>
        <dbReference type="ARBA" id="ARBA00023214"/>
    </source>
</evidence>
<evidence type="ECO:0000313" key="13">
    <source>
        <dbReference type="Proteomes" id="UP001558613"/>
    </source>
</evidence>
<evidence type="ECO:0000313" key="12">
    <source>
        <dbReference type="EMBL" id="KAL1252453.1"/>
    </source>
</evidence>
<dbReference type="InterPro" id="IPR006028">
    <property type="entry name" value="GABAA/Glycine_rcpt"/>
</dbReference>
<dbReference type="SUPFAM" id="SSF90112">
    <property type="entry name" value="Neurotransmitter-gated ion-channel transmembrane pore"/>
    <property type="match status" value="1"/>
</dbReference>
<reference evidence="12 13" key="1">
    <citation type="submission" date="2023-09" db="EMBL/GenBank/DDBJ databases">
        <authorList>
            <person name="Wang M."/>
        </authorList>
    </citation>
    <scope>NUCLEOTIDE SEQUENCE [LARGE SCALE GENOMIC DNA]</scope>
    <source>
        <strain evidence="12">GT-2023</strain>
        <tissue evidence="12">Liver</tissue>
    </source>
</reference>
<comment type="subcellular location">
    <subcellularLocation>
        <location evidence="9">Postsynaptic cell membrane</location>
        <topology evidence="9">Multi-pass membrane protein</topology>
    </subcellularLocation>
</comment>
<dbReference type="Pfam" id="PF02932">
    <property type="entry name" value="Neur_chan_memb"/>
    <property type="match status" value="1"/>
</dbReference>
<comment type="caution">
    <text evidence="12">The sequence shown here is derived from an EMBL/GenBank/DDBJ whole genome shotgun (WGS) entry which is preliminary data.</text>
</comment>
<evidence type="ECO:0000256" key="10">
    <source>
        <dbReference type="SAM" id="Phobius"/>
    </source>
</evidence>
<keyword evidence="4" id="KW-0869">Chloride channel</keyword>
<dbReference type="InterPro" id="IPR001390">
    <property type="entry name" value="GABAAa_rcpt"/>
</dbReference>
<feature type="transmembrane region" description="Helical" evidence="10">
    <location>
        <begin position="23"/>
        <end position="46"/>
    </location>
</feature>
<keyword evidence="8" id="KW-0406">Ion transport</keyword>
<evidence type="ECO:0000256" key="5">
    <source>
        <dbReference type="ARBA" id="ARBA00023180"/>
    </source>
</evidence>